<organism evidence="2 3">
    <name type="scientific">Dactylococcopsis salina (strain PCC 8305)</name>
    <name type="common">Myxobactron salinum</name>
    <dbReference type="NCBI Taxonomy" id="13035"/>
    <lineage>
        <taxon>Bacteria</taxon>
        <taxon>Bacillati</taxon>
        <taxon>Cyanobacteriota</taxon>
        <taxon>Cyanophyceae</taxon>
        <taxon>Nodosilineales</taxon>
        <taxon>Cymatolegaceae</taxon>
        <taxon>Dactylococcopsis</taxon>
    </lineage>
</organism>
<evidence type="ECO:0000259" key="1">
    <source>
        <dbReference type="Pfam" id="PF14261"/>
    </source>
</evidence>
<dbReference type="Proteomes" id="UP000010482">
    <property type="component" value="Chromosome"/>
</dbReference>
<dbReference type="InterPro" id="IPR025587">
    <property type="entry name" value="DUF4351"/>
</dbReference>
<reference evidence="2" key="1">
    <citation type="submission" date="2012-04" db="EMBL/GenBank/DDBJ databases">
        <title>Finished genome of Dactylococcopsis salina PCC 8305.</title>
        <authorList>
            <consortium name="US DOE Joint Genome Institute"/>
            <person name="Gugger M."/>
            <person name="Coursin T."/>
            <person name="Rippka R."/>
            <person name="Tandeau De Marsac N."/>
            <person name="Huntemann M."/>
            <person name="Wei C.-L."/>
            <person name="Han J."/>
            <person name="Detter J.C."/>
            <person name="Han C."/>
            <person name="Tapia R."/>
            <person name="Daligault H."/>
            <person name="Chen A."/>
            <person name="Krypides N."/>
            <person name="Mavromatis K."/>
            <person name="Markowitz V."/>
            <person name="Szeto E."/>
            <person name="Ivanova N."/>
            <person name="Ovchinnikova G."/>
            <person name="Pagani I."/>
            <person name="Pati A."/>
            <person name="Goodwin L."/>
            <person name="Peters L."/>
            <person name="Pitluck S."/>
            <person name="Woyke T."/>
            <person name="Kerfeld C."/>
        </authorList>
    </citation>
    <scope>NUCLEOTIDE SEQUENCE [LARGE SCALE GENOMIC DNA]</scope>
    <source>
        <strain evidence="2">PCC 8305</strain>
    </source>
</reference>
<dbReference type="AlphaFoldDB" id="K9YWU5"/>
<dbReference type="PANTHER" id="PTHR35586">
    <property type="entry name" value="SLL1691 PROTEIN"/>
    <property type="match status" value="1"/>
</dbReference>
<dbReference type="InterPro" id="IPR022573">
    <property type="entry name" value="DUF2887"/>
</dbReference>
<dbReference type="KEGG" id="dsl:Dacsa_1930"/>
<dbReference type="HOGENOM" id="CLU_069065_0_0_3"/>
<dbReference type="Pfam" id="PF11103">
    <property type="entry name" value="DUF2887"/>
    <property type="match status" value="1"/>
</dbReference>
<evidence type="ECO:0000313" key="2">
    <source>
        <dbReference type="EMBL" id="AFZ50583.1"/>
    </source>
</evidence>
<gene>
    <name evidence="2" type="ORF">Dacsa_1930</name>
</gene>
<protein>
    <recommendedName>
        <fullName evidence="1">DUF4351 domain-containing protein</fullName>
    </recommendedName>
</protein>
<dbReference type="EMBL" id="CP003944">
    <property type="protein sequence ID" value="AFZ50583.1"/>
    <property type="molecule type" value="Genomic_DNA"/>
</dbReference>
<keyword evidence="3" id="KW-1185">Reference proteome</keyword>
<feature type="domain" description="DUF4351" evidence="1">
    <location>
        <begin position="212"/>
        <end position="273"/>
    </location>
</feature>
<dbReference type="OrthoDB" id="452374at2"/>
<dbReference type="Pfam" id="PF14261">
    <property type="entry name" value="DUF4351"/>
    <property type="match status" value="1"/>
</dbReference>
<dbReference type="PATRIC" id="fig|13035.3.peg.2194"/>
<accession>K9YWU5</accession>
<dbReference type="InterPro" id="IPR010106">
    <property type="entry name" value="RpnA"/>
</dbReference>
<evidence type="ECO:0000313" key="3">
    <source>
        <dbReference type="Proteomes" id="UP000010482"/>
    </source>
</evidence>
<dbReference type="PANTHER" id="PTHR35586:SF2">
    <property type="entry name" value="SLL1542 PROTEIN"/>
    <property type="match status" value="1"/>
</dbReference>
<sequence length="275" mass="32107">MKTDSLFYKLFQNVPELFFELIQETNPSSYQFDSVEVKQTSFRCDGVFLPDENTAETPIYFVEVQWQKDETLYGRLFSEIFLYLRHHPEQQFWRAVLIYPQRSSEGTIDPAYEVLINSEQVKRIYLEDLAKTQTNSWGLKIFKLMIESESKAAQEAQEILREIKQETFPVSSASIEELVETIIVYKFPQLSRKEIAKMLGLADSITQTRVYQEGLQEGEYKLIKLIIKQLQHRFGELSAEEKAKIEQLSSSELESLGEALLDFTARSNLTQWLKQ</sequence>
<dbReference type="eggNOG" id="COG5464">
    <property type="taxonomic scope" value="Bacteria"/>
</dbReference>
<name>K9YWU5_DACS8</name>
<dbReference type="STRING" id="13035.Dacsa_1930"/>
<dbReference type="RefSeq" id="WP_015229579.1">
    <property type="nucleotide sequence ID" value="NC_019780.1"/>
</dbReference>
<dbReference type="NCBIfam" id="TIGR01784">
    <property type="entry name" value="T_den_put_tspse"/>
    <property type="match status" value="1"/>
</dbReference>
<proteinExistence type="predicted"/>